<keyword evidence="11 14" id="KW-0408">Iron</keyword>
<evidence type="ECO:0000313" key="17">
    <source>
        <dbReference type="Proteomes" id="UP000030759"/>
    </source>
</evidence>
<evidence type="ECO:0000256" key="5">
    <source>
        <dbReference type="ARBA" id="ARBA00012109"/>
    </source>
</evidence>
<organism evidence="16 17">
    <name type="scientific">Cricetulus griseus</name>
    <name type="common">Chinese hamster</name>
    <name type="synonym">Cricetulus barabensis griseus</name>
    <dbReference type="NCBI Taxonomy" id="10029"/>
    <lineage>
        <taxon>Eukaryota</taxon>
        <taxon>Metazoa</taxon>
        <taxon>Chordata</taxon>
        <taxon>Craniata</taxon>
        <taxon>Vertebrata</taxon>
        <taxon>Euteleostomi</taxon>
        <taxon>Mammalia</taxon>
        <taxon>Eutheria</taxon>
        <taxon>Euarchontoglires</taxon>
        <taxon>Glires</taxon>
        <taxon>Rodentia</taxon>
        <taxon>Myomorpha</taxon>
        <taxon>Muroidea</taxon>
        <taxon>Cricetidae</taxon>
        <taxon>Cricetinae</taxon>
        <taxon>Cricetulus</taxon>
    </lineage>
</organism>
<dbReference type="EC" id="1.14.14.1" evidence="5"/>
<comment type="similarity">
    <text evidence="4 15">Belongs to the cytochrome P450 family.</text>
</comment>
<dbReference type="SUPFAM" id="SSF48264">
    <property type="entry name" value="Cytochrome P450"/>
    <property type="match status" value="1"/>
</dbReference>
<evidence type="ECO:0000256" key="14">
    <source>
        <dbReference type="PIRSR" id="PIRSR602401-1"/>
    </source>
</evidence>
<keyword evidence="6 14" id="KW-0349">Heme</keyword>
<evidence type="ECO:0000256" key="12">
    <source>
        <dbReference type="ARBA" id="ARBA00023033"/>
    </source>
</evidence>
<dbReference type="PANTHER" id="PTHR24300">
    <property type="entry name" value="CYTOCHROME P450 508A4-RELATED"/>
    <property type="match status" value="1"/>
</dbReference>
<evidence type="ECO:0000256" key="11">
    <source>
        <dbReference type="ARBA" id="ARBA00023004"/>
    </source>
</evidence>
<dbReference type="PRINTS" id="PR00463">
    <property type="entry name" value="EP450I"/>
</dbReference>
<proteinExistence type="inferred from homology"/>
<evidence type="ECO:0000256" key="1">
    <source>
        <dbReference type="ARBA" id="ARBA00001971"/>
    </source>
</evidence>
<dbReference type="GO" id="GO:0016712">
    <property type="term" value="F:oxidoreductase activity, acting on paired donors, with incorporation or reduction of molecular oxygen, reduced flavin or flavoprotein as one donor, and incorporation of one atom of oxygen"/>
    <property type="evidence" value="ECO:0007669"/>
    <property type="project" value="UniProtKB-EC"/>
</dbReference>
<reference evidence="17" key="1">
    <citation type="journal article" date="2013" name="Nat. Biotechnol.">
        <title>Chinese hamster genome sequenced from sorted chromosomes.</title>
        <authorList>
            <person name="Brinkrolf K."/>
            <person name="Rupp O."/>
            <person name="Laux H."/>
            <person name="Kollin F."/>
            <person name="Ernst W."/>
            <person name="Linke B."/>
            <person name="Kofler R."/>
            <person name="Romand S."/>
            <person name="Hesse F."/>
            <person name="Budach W.E."/>
            <person name="Galosy S."/>
            <person name="Muller D."/>
            <person name="Noll T."/>
            <person name="Wienberg J."/>
            <person name="Jostock T."/>
            <person name="Leonard M."/>
            <person name="Grillari J."/>
            <person name="Tauch A."/>
            <person name="Goesmann A."/>
            <person name="Helk B."/>
            <person name="Mott J.E."/>
            <person name="Puhler A."/>
            <person name="Borth N."/>
        </authorList>
    </citation>
    <scope>NUCLEOTIDE SEQUENCE [LARGE SCALE GENOMIC DNA]</scope>
    <source>
        <strain evidence="17">17A/GY</strain>
    </source>
</reference>
<comment type="subcellular location">
    <subcellularLocation>
        <location evidence="3">Endoplasmic reticulum membrane</location>
        <topology evidence="3">Peripheral membrane protein</topology>
    </subcellularLocation>
    <subcellularLocation>
        <location evidence="2">Microsome membrane</location>
        <topology evidence="2">Peripheral membrane protein</topology>
    </subcellularLocation>
</comment>
<dbReference type="AlphaFoldDB" id="A0A061IA47"/>
<comment type="cofactor">
    <cofactor evidence="1 14">
        <name>heme</name>
        <dbReference type="ChEBI" id="CHEBI:30413"/>
    </cofactor>
</comment>
<dbReference type="InterPro" id="IPR002401">
    <property type="entry name" value="Cyt_P450_E_grp-I"/>
</dbReference>
<evidence type="ECO:0000256" key="8">
    <source>
        <dbReference type="ARBA" id="ARBA00022824"/>
    </source>
</evidence>
<evidence type="ECO:0000256" key="10">
    <source>
        <dbReference type="ARBA" id="ARBA00023002"/>
    </source>
</evidence>
<evidence type="ECO:0000256" key="7">
    <source>
        <dbReference type="ARBA" id="ARBA00022723"/>
    </source>
</evidence>
<evidence type="ECO:0000256" key="3">
    <source>
        <dbReference type="ARBA" id="ARBA00004406"/>
    </source>
</evidence>
<dbReference type="InterPro" id="IPR036396">
    <property type="entry name" value="Cyt_P450_sf"/>
</dbReference>
<evidence type="ECO:0000256" key="13">
    <source>
        <dbReference type="ARBA" id="ARBA00023136"/>
    </source>
</evidence>
<dbReference type="GO" id="GO:0005789">
    <property type="term" value="C:endoplasmic reticulum membrane"/>
    <property type="evidence" value="ECO:0007669"/>
    <property type="project" value="UniProtKB-SubCell"/>
</dbReference>
<dbReference type="PANTHER" id="PTHR24300:SF384">
    <property type="entry name" value="CYTOCHROME P450 2C29-RELATED"/>
    <property type="match status" value="1"/>
</dbReference>
<dbReference type="InterPro" id="IPR017972">
    <property type="entry name" value="Cyt_P450_CS"/>
</dbReference>
<protein>
    <recommendedName>
        <fullName evidence="5">unspecific monooxygenase</fullName>
        <ecNumber evidence="5">1.14.14.1</ecNumber>
    </recommendedName>
</protein>
<dbReference type="GO" id="GO:0006805">
    <property type="term" value="P:xenobiotic metabolic process"/>
    <property type="evidence" value="ECO:0007669"/>
    <property type="project" value="TreeGrafter"/>
</dbReference>
<sequence>GTTVITSLSSVLYDSKEFPNPEIFDPGHFLDKNGNFKKSDYFVPFSAGKRRCAGEGLACMELFLFLTTIL</sequence>
<dbReference type="EMBL" id="KE673224">
    <property type="protein sequence ID" value="ERE77974.1"/>
    <property type="molecule type" value="Genomic_DNA"/>
</dbReference>
<feature type="binding site" description="axial binding residue" evidence="14">
    <location>
        <position position="52"/>
    </location>
    <ligand>
        <name>heme</name>
        <dbReference type="ChEBI" id="CHEBI:30413"/>
    </ligand>
    <ligandPart>
        <name>Fe</name>
        <dbReference type="ChEBI" id="CHEBI:18248"/>
    </ligandPart>
</feature>
<dbReference type="GO" id="GO:0006082">
    <property type="term" value="P:organic acid metabolic process"/>
    <property type="evidence" value="ECO:0007669"/>
    <property type="project" value="TreeGrafter"/>
</dbReference>
<keyword evidence="12 15" id="KW-0503">Monooxygenase</keyword>
<name>A0A061IA47_CRIGR</name>
<keyword evidence="7 14" id="KW-0479">Metal-binding</keyword>
<dbReference type="GO" id="GO:0020037">
    <property type="term" value="F:heme binding"/>
    <property type="evidence" value="ECO:0007669"/>
    <property type="project" value="InterPro"/>
</dbReference>
<keyword evidence="10 15" id="KW-0560">Oxidoreductase</keyword>
<gene>
    <name evidence="16" type="ORF">H671_3g10691</name>
</gene>
<evidence type="ECO:0000256" key="4">
    <source>
        <dbReference type="ARBA" id="ARBA00010617"/>
    </source>
</evidence>
<dbReference type="InterPro" id="IPR050182">
    <property type="entry name" value="Cytochrome_P450_fam2"/>
</dbReference>
<keyword evidence="8" id="KW-0256">Endoplasmic reticulum</keyword>
<evidence type="ECO:0000256" key="15">
    <source>
        <dbReference type="RuleBase" id="RU000461"/>
    </source>
</evidence>
<dbReference type="PROSITE" id="PS00086">
    <property type="entry name" value="CYTOCHROME_P450"/>
    <property type="match status" value="1"/>
</dbReference>
<keyword evidence="13" id="KW-0472">Membrane</keyword>
<feature type="non-terminal residue" evidence="16">
    <location>
        <position position="1"/>
    </location>
</feature>
<dbReference type="GO" id="GO:0005506">
    <property type="term" value="F:iron ion binding"/>
    <property type="evidence" value="ECO:0007669"/>
    <property type="project" value="InterPro"/>
</dbReference>
<keyword evidence="9" id="KW-0492">Microsome</keyword>
<evidence type="ECO:0000256" key="9">
    <source>
        <dbReference type="ARBA" id="ARBA00022848"/>
    </source>
</evidence>
<evidence type="ECO:0000256" key="6">
    <source>
        <dbReference type="ARBA" id="ARBA00022617"/>
    </source>
</evidence>
<dbReference type="Proteomes" id="UP000030759">
    <property type="component" value="Unassembled WGS sequence"/>
</dbReference>
<dbReference type="Pfam" id="PF00067">
    <property type="entry name" value="p450"/>
    <property type="match status" value="1"/>
</dbReference>
<evidence type="ECO:0000256" key="2">
    <source>
        <dbReference type="ARBA" id="ARBA00004174"/>
    </source>
</evidence>
<dbReference type="Gene3D" id="1.10.630.10">
    <property type="entry name" value="Cytochrome P450"/>
    <property type="match status" value="1"/>
</dbReference>
<accession>A0A061IA47</accession>
<evidence type="ECO:0000313" key="16">
    <source>
        <dbReference type="EMBL" id="ERE77974.1"/>
    </source>
</evidence>
<dbReference type="InterPro" id="IPR001128">
    <property type="entry name" value="Cyt_P450"/>
</dbReference>